<evidence type="ECO:0000256" key="5">
    <source>
        <dbReference type="ARBA" id="ARBA00022884"/>
    </source>
</evidence>
<dbReference type="EC" id="3.1.26.5" evidence="6 7"/>
<dbReference type="InterPro" id="IPR020568">
    <property type="entry name" value="Ribosomal_Su5_D2-typ_SF"/>
</dbReference>
<dbReference type="GO" id="GO:0030677">
    <property type="term" value="C:ribonuclease P complex"/>
    <property type="evidence" value="ECO:0007669"/>
    <property type="project" value="TreeGrafter"/>
</dbReference>
<comment type="similarity">
    <text evidence="6">Belongs to the RnpA family.</text>
</comment>
<feature type="compositionally biased region" description="Basic and acidic residues" evidence="8">
    <location>
        <begin position="147"/>
        <end position="163"/>
    </location>
</feature>
<dbReference type="GO" id="GO:0042781">
    <property type="term" value="F:3'-tRNA processing endoribonuclease activity"/>
    <property type="evidence" value="ECO:0007669"/>
    <property type="project" value="TreeGrafter"/>
</dbReference>
<organism evidence="9 10">
    <name type="scientific">Corynebacterium spheniscorum</name>
    <dbReference type="NCBI Taxonomy" id="185761"/>
    <lineage>
        <taxon>Bacteria</taxon>
        <taxon>Bacillati</taxon>
        <taxon>Actinomycetota</taxon>
        <taxon>Actinomycetes</taxon>
        <taxon>Mycobacteriales</taxon>
        <taxon>Corynebacteriaceae</taxon>
        <taxon>Corynebacterium</taxon>
    </lineage>
</organism>
<evidence type="ECO:0000256" key="2">
    <source>
        <dbReference type="ARBA" id="ARBA00022722"/>
    </source>
</evidence>
<dbReference type="Pfam" id="PF00825">
    <property type="entry name" value="Ribonuclease_P"/>
    <property type="match status" value="1"/>
</dbReference>
<dbReference type="HAMAP" id="MF_00227">
    <property type="entry name" value="RNase_P"/>
    <property type="match status" value="1"/>
</dbReference>
<dbReference type="NCBIfam" id="TIGR00188">
    <property type="entry name" value="rnpA"/>
    <property type="match status" value="1"/>
</dbReference>
<evidence type="ECO:0000256" key="4">
    <source>
        <dbReference type="ARBA" id="ARBA00022801"/>
    </source>
</evidence>
<keyword evidence="4 6" id="KW-0378">Hydrolase</keyword>
<evidence type="ECO:0000313" key="10">
    <source>
        <dbReference type="Proteomes" id="UP000199065"/>
    </source>
</evidence>
<evidence type="ECO:0000313" key="9">
    <source>
        <dbReference type="EMBL" id="SFG75833.1"/>
    </source>
</evidence>
<protein>
    <recommendedName>
        <fullName evidence="6 7">Ribonuclease P protein component</fullName>
        <shortName evidence="6">RNase P protein</shortName>
        <shortName evidence="6">RNaseP protein</shortName>
        <ecNumber evidence="6 7">3.1.26.5</ecNumber>
    </recommendedName>
    <alternativeName>
        <fullName evidence="6">Protein C5</fullName>
    </alternativeName>
</protein>
<comment type="catalytic activity">
    <reaction evidence="6">
        <text>Endonucleolytic cleavage of RNA, removing 5'-extranucleotides from tRNA precursor.</text>
        <dbReference type="EC" id="3.1.26.5"/>
    </reaction>
</comment>
<evidence type="ECO:0000256" key="6">
    <source>
        <dbReference type="HAMAP-Rule" id="MF_00227"/>
    </source>
</evidence>
<dbReference type="PANTHER" id="PTHR33992">
    <property type="entry name" value="RIBONUCLEASE P PROTEIN COMPONENT"/>
    <property type="match status" value="1"/>
</dbReference>
<dbReference type="OrthoDB" id="196964at2"/>
<dbReference type="InterPro" id="IPR014721">
    <property type="entry name" value="Ribsml_uS5_D2-typ_fold_subgr"/>
</dbReference>
<sequence>MLPRHHKLTSSDQFRRTIKKGKRGGSRTVVVHLYDTATASGDTAGSGHRRMYMASTTAESAKNTHQQASMLSADSAQKSAGSVLPYVRRGGPRCGLIVSKAVGNAVARHRTSRRLRHVLAKLIAEIPARYDLVIRALPAAGEASSAELEKDLRKALAKSEKTQ</sequence>
<evidence type="ECO:0000256" key="8">
    <source>
        <dbReference type="SAM" id="MobiDB-lite"/>
    </source>
</evidence>
<comment type="subunit">
    <text evidence="6">Consists of a catalytic RNA component (M1 or rnpB) and a protein subunit.</text>
</comment>
<keyword evidence="5 6" id="KW-0694">RNA-binding</keyword>
<keyword evidence="2 6" id="KW-0540">Nuclease</keyword>
<keyword evidence="3 6" id="KW-0255">Endonuclease</keyword>
<evidence type="ECO:0000256" key="3">
    <source>
        <dbReference type="ARBA" id="ARBA00022759"/>
    </source>
</evidence>
<dbReference type="STRING" id="185761.SAMN05660282_01860"/>
<gene>
    <name evidence="6" type="primary">rnpA</name>
    <name evidence="9" type="ORF">SAMN05660282_01860</name>
</gene>
<dbReference type="GO" id="GO:0001682">
    <property type="term" value="P:tRNA 5'-leader removal"/>
    <property type="evidence" value="ECO:0007669"/>
    <property type="project" value="UniProtKB-UniRule"/>
</dbReference>
<name>A0A1I2UFQ6_9CORY</name>
<dbReference type="GO" id="GO:0000049">
    <property type="term" value="F:tRNA binding"/>
    <property type="evidence" value="ECO:0007669"/>
    <property type="project" value="UniProtKB-UniRule"/>
</dbReference>
<dbReference type="AlphaFoldDB" id="A0A1I2UFQ6"/>
<comment type="function">
    <text evidence="6">RNaseP catalyzes the removal of the 5'-leader sequence from pre-tRNA to produce the mature 5'-terminus. It can also cleave other RNA substrates such as 4.5S RNA. The protein component plays an auxiliary but essential role in vivo by binding to the 5'-leader sequence and broadening the substrate specificity of the ribozyme.</text>
</comment>
<dbReference type="Gene3D" id="3.30.230.10">
    <property type="match status" value="1"/>
</dbReference>
<dbReference type="GO" id="GO:0004526">
    <property type="term" value="F:ribonuclease P activity"/>
    <property type="evidence" value="ECO:0007669"/>
    <property type="project" value="UniProtKB-UniRule"/>
</dbReference>
<dbReference type="RefSeq" id="WP_092286674.1">
    <property type="nucleotide sequence ID" value="NZ_FOPJ01000013.1"/>
</dbReference>
<reference evidence="9 10" key="1">
    <citation type="submission" date="2016-10" db="EMBL/GenBank/DDBJ databases">
        <authorList>
            <person name="de Groot N.N."/>
        </authorList>
    </citation>
    <scope>NUCLEOTIDE SEQUENCE [LARGE SCALE GENOMIC DNA]</scope>
    <source>
        <strain>J11</strain>
        <strain evidence="10">PG 39</strain>
    </source>
</reference>
<keyword evidence="10" id="KW-1185">Reference proteome</keyword>
<evidence type="ECO:0000256" key="7">
    <source>
        <dbReference type="NCBIfam" id="TIGR00188"/>
    </source>
</evidence>
<accession>A0A1I2UFQ6</accession>
<dbReference type="Proteomes" id="UP000199065">
    <property type="component" value="Unassembled WGS sequence"/>
</dbReference>
<dbReference type="EMBL" id="FOPJ01000013">
    <property type="protein sequence ID" value="SFG75833.1"/>
    <property type="molecule type" value="Genomic_DNA"/>
</dbReference>
<dbReference type="PANTHER" id="PTHR33992:SF1">
    <property type="entry name" value="RIBONUCLEASE P PROTEIN COMPONENT"/>
    <property type="match status" value="1"/>
</dbReference>
<dbReference type="InterPro" id="IPR000100">
    <property type="entry name" value="RNase_P"/>
</dbReference>
<dbReference type="SUPFAM" id="SSF54211">
    <property type="entry name" value="Ribosomal protein S5 domain 2-like"/>
    <property type="match status" value="1"/>
</dbReference>
<proteinExistence type="inferred from homology"/>
<keyword evidence="1 6" id="KW-0819">tRNA processing</keyword>
<feature type="region of interest" description="Disordered" evidence="8">
    <location>
        <begin position="143"/>
        <end position="163"/>
    </location>
</feature>
<evidence type="ECO:0000256" key="1">
    <source>
        <dbReference type="ARBA" id="ARBA00022694"/>
    </source>
</evidence>
<feature type="region of interest" description="Disordered" evidence="8">
    <location>
        <begin position="1"/>
        <end position="23"/>
    </location>
</feature>